<keyword evidence="8 16" id="KW-0067">ATP-binding</keyword>
<dbReference type="InterPro" id="IPR003439">
    <property type="entry name" value="ABC_transporter-like_ATP-bd"/>
</dbReference>
<dbReference type="GO" id="GO:0015421">
    <property type="term" value="F:ABC-type oligopeptide transporter activity"/>
    <property type="evidence" value="ECO:0007669"/>
    <property type="project" value="TreeGrafter"/>
</dbReference>
<feature type="transmembrane region" description="Helical" evidence="13">
    <location>
        <begin position="162"/>
        <end position="182"/>
    </location>
</feature>
<dbReference type="InterPro" id="IPR027417">
    <property type="entry name" value="P-loop_NTPase"/>
</dbReference>
<dbReference type="InterPro" id="IPR011527">
    <property type="entry name" value="ABC1_TM_dom"/>
</dbReference>
<dbReference type="Pfam" id="PF00005">
    <property type="entry name" value="ABC_tran"/>
    <property type="match status" value="1"/>
</dbReference>
<dbReference type="InterPro" id="IPR017871">
    <property type="entry name" value="ABC_transporter-like_CS"/>
</dbReference>
<dbReference type="CDD" id="cd18541">
    <property type="entry name" value="ABC_6TM_TmrB_like"/>
    <property type="match status" value="1"/>
</dbReference>
<keyword evidence="4" id="KW-0813">Transport</keyword>
<evidence type="ECO:0000256" key="4">
    <source>
        <dbReference type="ARBA" id="ARBA00022448"/>
    </source>
</evidence>
<dbReference type="SMART" id="SM00382">
    <property type="entry name" value="AAA"/>
    <property type="match status" value="1"/>
</dbReference>
<dbReference type="EMBL" id="CP013189">
    <property type="protein sequence ID" value="ALO45341.1"/>
    <property type="molecule type" value="Genomic_DNA"/>
</dbReference>
<feature type="domain" description="ABC transporter" evidence="14">
    <location>
        <begin position="337"/>
        <end position="571"/>
    </location>
</feature>
<evidence type="ECO:0000313" key="16">
    <source>
        <dbReference type="EMBL" id="ALO45341.1"/>
    </source>
</evidence>
<evidence type="ECO:0000256" key="1">
    <source>
        <dbReference type="ARBA" id="ARBA00004651"/>
    </source>
</evidence>
<evidence type="ECO:0000256" key="13">
    <source>
        <dbReference type="SAM" id="Phobius"/>
    </source>
</evidence>
<dbReference type="STRING" id="1249552.PS2015_659"/>
<dbReference type="InterPro" id="IPR036640">
    <property type="entry name" value="ABC1_TM_sf"/>
</dbReference>
<evidence type="ECO:0000256" key="3">
    <source>
        <dbReference type="ARBA" id="ARBA00012191"/>
    </source>
</evidence>
<dbReference type="GO" id="GO:0016887">
    <property type="term" value="F:ATP hydrolysis activity"/>
    <property type="evidence" value="ECO:0007669"/>
    <property type="project" value="InterPro"/>
</dbReference>
<evidence type="ECO:0000256" key="7">
    <source>
        <dbReference type="ARBA" id="ARBA00022741"/>
    </source>
</evidence>
<keyword evidence="9 13" id="KW-1133">Transmembrane helix</keyword>
<evidence type="ECO:0000259" key="14">
    <source>
        <dbReference type="PROSITE" id="PS50893"/>
    </source>
</evidence>
<dbReference type="SUPFAM" id="SSF52540">
    <property type="entry name" value="P-loop containing nucleoside triphosphate hydrolases"/>
    <property type="match status" value="1"/>
</dbReference>
<dbReference type="GO" id="GO:0005524">
    <property type="term" value="F:ATP binding"/>
    <property type="evidence" value="ECO:0007669"/>
    <property type="project" value="UniProtKB-KW"/>
</dbReference>
<evidence type="ECO:0000256" key="2">
    <source>
        <dbReference type="ARBA" id="ARBA00006526"/>
    </source>
</evidence>
<feature type="transmembrane region" description="Helical" evidence="13">
    <location>
        <begin position="59"/>
        <end position="77"/>
    </location>
</feature>
<dbReference type="FunFam" id="1.20.1560.10:FF:000011">
    <property type="entry name" value="Multidrug ABC transporter ATP-binding protein"/>
    <property type="match status" value="1"/>
</dbReference>
<accession>A0A0S2KAF3</accession>
<dbReference type="EC" id="7.6.2.2" evidence="3"/>
<evidence type="ECO:0000256" key="10">
    <source>
        <dbReference type="ARBA" id="ARBA00023136"/>
    </source>
</evidence>
<dbReference type="InterPro" id="IPR003593">
    <property type="entry name" value="AAA+_ATPase"/>
</dbReference>
<organism evidence="16 17">
    <name type="scientific">Pseudohongiella spirulinae</name>
    <dbReference type="NCBI Taxonomy" id="1249552"/>
    <lineage>
        <taxon>Bacteria</taxon>
        <taxon>Pseudomonadati</taxon>
        <taxon>Pseudomonadota</taxon>
        <taxon>Gammaproteobacteria</taxon>
        <taxon>Pseudomonadales</taxon>
        <taxon>Pseudohongiellaceae</taxon>
        <taxon>Pseudohongiella</taxon>
    </lineage>
</organism>
<dbReference type="PROSITE" id="PS50929">
    <property type="entry name" value="ABC_TM1F"/>
    <property type="match status" value="1"/>
</dbReference>
<comment type="subcellular location">
    <subcellularLocation>
        <location evidence="1">Cell membrane</location>
        <topology evidence="1">Multi-pass membrane protein</topology>
    </subcellularLocation>
</comment>
<dbReference type="RefSeq" id="WP_058020888.1">
    <property type="nucleotide sequence ID" value="NZ_CP013189.1"/>
</dbReference>
<dbReference type="Gene3D" id="1.20.1560.10">
    <property type="entry name" value="ABC transporter type 1, transmembrane domain"/>
    <property type="match status" value="1"/>
</dbReference>
<dbReference type="PANTHER" id="PTHR43394:SF1">
    <property type="entry name" value="ATP-BINDING CASSETTE SUB-FAMILY B MEMBER 10, MITOCHONDRIAL"/>
    <property type="match status" value="1"/>
</dbReference>
<evidence type="ECO:0000256" key="9">
    <source>
        <dbReference type="ARBA" id="ARBA00022989"/>
    </source>
</evidence>
<keyword evidence="17" id="KW-1185">Reference proteome</keyword>
<keyword evidence="10 13" id="KW-0472">Membrane</keyword>
<comment type="similarity">
    <text evidence="2">Belongs to the ABC transporter superfamily. Drug exporter-2 (TC 3.A.1.117) family.</text>
</comment>
<dbReference type="GO" id="GO:0008559">
    <property type="term" value="F:ABC-type xenobiotic transporter activity"/>
    <property type="evidence" value="ECO:0007669"/>
    <property type="project" value="UniProtKB-EC"/>
</dbReference>
<dbReference type="SUPFAM" id="SSF90123">
    <property type="entry name" value="ABC transporter transmembrane region"/>
    <property type="match status" value="1"/>
</dbReference>
<dbReference type="GO" id="GO:0005886">
    <property type="term" value="C:plasma membrane"/>
    <property type="evidence" value="ECO:0007669"/>
    <property type="project" value="UniProtKB-SubCell"/>
</dbReference>
<dbReference type="Proteomes" id="UP000065641">
    <property type="component" value="Chromosome"/>
</dbReference>
<protein>
    <recommendedName>
        <fullName evidence="12">Multidrug resistance-like ATP-binding protein MdlA</fullName>
        <ecNumber evidence="3">7.6.2.2</ecNumber>
    </recommendedName>
</protein>
<evidence type="ECO:0000256" key="6">
    <source>
        <dbReference type="ARBA" id="ARBA00022692"/>
    </source>
</evidence>
<proteinExistence type="inferred from homology"/>
<feature type="transmembrane region" description="Helical" evidence="13">
    <location>
        <begin position="20"/>
        <end position="39"/>
    </location>
</feature>
<comment type="catalytic activity">
    <reaction evidence="11">
        <text>ATP + H2O + xenobioticSide 1 = ADP + phosphate + xenobioticSide 2.</text>
        <dbReference type="EC" id="7.6.2.2"/>
    </reaction>
</comment>
<feature type="transmembrane region" description="Helical" evidence="13">
    <location>
        <begin position="280"/>
        <end position="301"/>
    </location>
</feature>
<gene>
    <name evidence="16" type="ORF">PS2015_659</name>
</gene>
<name>A0A0S2KAF3_9GAMM</name>
<evidence type="ECO:0000256" key="8">
    <source>
        <dbReference type="ARBA" id="ARBA00022840"/>
    </source>
</evidence>
<feature type="domain" description="ABC transmembrane type-1" evidence="15">
    <location>
        <begin position="19"/>
        <end position="303"/>
    </location>
</feature>
<dbReference type="Pfam" id="PF00664">
    <property type="entry name" value="ABC_membrane"/>
    <property type="match status" value="1"/>
</dbReference>
<feature type="transmembrane region" description="Helical" evidence="13">
    <location>
        <begin position="135"/>
        <end position="156"/>
    </location>
</feature>
<dbReference type="PROSITE" id="PS50893">
    <property type="entry name" value="ABC_TRANSPORTER_2"/>
    <property type="match status" value="1"/>
</dbReference>
<evidence type="ECO:0000256" key="5">
    <source>
        <dbReference type="ARBA" id="ARBA00022475"/>
    </source>
</evidence>
<dbReference type="PROSITE" id="PS00211">
    <property type="entry name" value="ABC_TRANSPORTER_1"/>
    <property type="match status" value="1"/>
</dbReference>
<reference evidence="16 17" key="1">
    <citation type="submission" date="2015-11" db="EMBL/GenBank/DDBJ databases">
        <authorList>
            <person name="Zhang Y."/>
            <person name="Guo Z."/>
        </authorList>
    </citation>
    <scope>NUCLEOTIDE SEQUENCE [LARGE SCALE GENOMIC DNA]</scope>
    <source>
        <strain evidence="16 17">KCTC 32221</strain>
    </source>
</reference>
<evidence type="ECO:0000259" key="15">
    <source>
        <dbReference type="PROSITE" id="PS50929"/>
    </source>
</evidence>
<evidence type="ECO:0000256" key="12">
    <source>
        <dbReference type="ARBA" id="ARBA00074518"/>
    </source>
</evidence>
<dbReference type="Gene3D" id="3.40.50.300">
    <property type="entry name" value="P-loop containing nucleotide triphosphate hydrolases"/>
    <property type="match status" value="1"/>
</dbReference>
<dbReference type="PANTHER" id="PTHR43394">
    <property type="entry name" value="ATP-DEPENDENT PERMEASE MDL1, MITOCHONDRIAL"/>
    <property type="match status" value="1"/>
</dbReference>
<dbReference type="InterPro" id="IPR039421">
    <property type="entry name" value="Type_1_exporter"/>
</dbReference>
<keyword evidence="6 13" id="KW-0812">Transmembrane</keyword>
<dbReference type="FunFam" id="3.40.50.300:FF:000221">
    <property type="entry name" value="Multidrug ABC transporter ATP-binding protein"/>
    <property type="match status" value="1"/>
</dbReference>
<keyword evidence="5" id="KW-1003">Cell membrane</keyword>
<dbReference type="KEGG" id="pspi:PS2015_659"/>
<keyword evidence="7" id="KW-0547">Nucleotide-binding</keyword>
<feature type="transmembrane region" description="Helical" evidence="13">
    <location>
        <begin position="243"/>
        <end position="268"/>
    </location>
</feature>
<dbReference type="OrthoDB" id="9806127at2"/>
<evidence type="ECO:0000313" key="17">
    <source>
        <dbReference type="Proteomes" id="UP000065641"/>
    </source>
</evidence>
<evidence type="ECO:0000256" key="11">
    <source>
        <dbReference type="ARBA" id="ARBA00034018"/>
    </source>
</evidence>
<sequence>MDIFLKLGWYFRQQWRRYAVAGALLVLVDLLELSIPWLVGRLVDQVVQQTLDMRQLWTYVLAVAVLGVLIYVMRFLWRMFLFSASFQLAELLRQKVYRQLTLMAPGFYNQHRTGDLMARATNDVTAVEMTAGEGVLSGLDGVVTGVLVLAVMMLFISWELTLVALLPFPLMAWFFYVIGTRLHDGFRDAQERFSDLNDRVQESVSGVRMIRAFGRETREDEDFMQVADRAAEANMRVAATDSLYDPAIFITVGASFILSVGMGAWLIQQQELTLGQLTSFTMYLGYLIWPMFAYGWLLNLVERGSAAYARISALLDAQSPVKDNGDVTAADNHGLSWHVAQFCYPGTQQAVLKDIDIHLPAGETLGIVGATGAGKSSLISLLLRYYDAGPDDVVSVGGTPVADFSLHALRSMIAVVPQDAFLFTATIAENIALGRPGASLDEVREVARLASVEQDILRFPAAYDTVVGERGVTLSGGQKQRIAIARALLLDAPVLVLDDALSAVDVDTERRILAHLNDARKGRTTVILCHRLSAVEKAQQIVVLSHGEIIERGTHQQLLSARGWYARMFDYQKLEQAVVSGR</sequence>
<dbReference type="AlphaFoldDB" id="A0A0S2KAF3"/>